<dbReference type="Proteomes" id="UP001164539">
    <property type="component" value="Chromosome 12"/>
</dbReference>
<proteinExistence type="predicted"/>
<dbReference type="EMBL" id="CM051405">
    <property type="protein sequence ID" value="KAJ4705349.1"/>
    <property type="molecule type" value="Genomic_DNA"/>
</dbReference>
<organism evidence="1 2">
    <name type="scientific">Melia azedarach</name>
    <name type="common">Chinaberry tree</name>
    <dbReference type="NCBI Taxonomy" id="155640"/>
    <lineage>
        <taxon>Eukaryota</taxon>
        <taxon>Viridiplantae</taxon>
        <taxon>Streptophyta</taxon>
        <taxon>Embryophyta</taxon>
        <taxon>Tracheophyta</taxon>
        <taxon>Spermatophyta</taxon>
        <taxon>Magnoliopsida</taxon>
        <taxon>eudicotyledons</taxon>
        <taxon>Gunneridae</taxon>
        <taxon>Pentapetalae</taxon>
        <taxon>rosids</taxon>
        <taxon>malvids</taxon>
        <taxon>Sapindales</taxon>
        <taxon>Meliaceae</taxon>
        <taxon>Melia</taxon>
    </lineage>
</organism>
<keyword evidence="2" id="KW-1185">Reference proteome</keyword>
<accession>A0ACC1X3Q9</accession>
<gene>
    <name evidence="1" type="ORF">OWV82_022137</name>
</gene>
<evidence type="ECO:0000313" key="1">
    <source>
        <dbReference type="EMBL" id="KAJ4705349.1"/>
    </source>
</evidence>
<sequence length="122" mass="12983">MSKHAVAGLMKDLCTELGQHGIRVNCISPCAVVTPLVTNAFAVEKKAMEKVLYSSANSKGVVPQAEDVAEAAVFFSSDESKYVSGLNLTVDEGYSTTNVSFTKLLKNLLSSAKICVPKDDPI</sequence>
<evidence type="ECO:0000313" key="2">
    <source>
        <dbReference type="Proteomes" id="UP001164539"/>
    </source>
</evidence>
<protein>
    <submittedName>
        <fullName evidence="1">Secoisolariciresinol dehydrogenase-like</fullName>
    </submittedName>
</protein>
<comment type="caution">
    <text evidence="1">The sequence shown here is derived from an EMBL/GenBank/DDBJ whole genome shotgun (WGS) entry which is preliminary data.</text>
</comment>
<name>A0ACC1X3Q9_MELAZ</name>
<reference evidence="1 2" key="1">
    <citation type="journal article" date="2023" name="Science">
        <title>Complex scaffold remodeling in plant triterpene biosynthesis.</title>
        <authorList>
            <person name="De La Pena R."/>
            <person name="Hodgson H."/>
            <person name="Liu J.C."/>
            <person name="Stephenson M.J."/>
            <person name="Martin A.C."/>
            <person name="Owen C."/>
            <person name="Harkess A."/>
            <person name="Leebens-Mack J."/>
            <person name="Jimenez L.E."/>
            <person name="Osbourn A."/>
            <person name="Sattely E.S."/>
        </authorList>
    </citation>
    <scope>NUCLEOTIDE SEQUENCE [LARGE SCALE GENOMIC DNA]</scope>
    <source>
        <strain evidence="2">cv. JPN11</strain>
        <tissue evidence="1">Leaf</tissue>
    </source>
</reference>